<comment type="caution">
    <text evidence="3">The sequence shown here is derived from an EMBL/GenBank/DDBJ whole genome shotgun (WGS) entry which is preliminary data.</text>
</comment>
<organism evidence="3 4">
    <name type="scientific">Echinicola pacifica</name>
    <dbReference type="NCBI Taxonomy" id="346377"/>
    <lineage>
        <taxon>Bacteria</taxon>
        <taxon>Pseudomonadati</taxon>
        <taxon>Bacteroidota</taxon>
        <taxon>Cytophagia</taxon>
        <taxon>Cytophagales</taxon>
        <taxon>Cyclobacteriaceae</taxon>
        <taxon>Echinicola</taxon>
    </lineage>
</organism>
<reference evidence="3" key="2">
    <citation type="submission" date="2020-09" db="EMBL/GenBank/DDBJ databases">
        <authorList>
            <person name="Sun Q."/>
            <person name="Kim S."/>
        </authorList>
    </citation>
    <scope>NUCLEOTIDE SEQUENCE</scope>
    <source>
        <strain evidence="3">KCTC 12368</strain>
    </source>
</reference>
<dbReference type="InterPro" id="IPR001296">
    <property type="entry name" value="Glyco_trans_1"/>
</dbReference>
<keyword evidence="4" id="KW-1185">Reference proteome</keyword>
<accession>A0A918UM00</accession>
<dbReference type="Pfam" id="PF00534">
    <property type="entry name" value="Glycos_transf_1"/>
    <property type="match status" value="1"/>
</dbReference>
<dbReference type="GO" id="GO:0009103">
    <property type="term" value="P:lipopolysaccharide biosynthetic process"/>
    <property type="evidence" value="ECO:0007669"/>
    <property type="project" value="TreeGrafter"/>
</dbReference>
<dbReference type="PANTHER" id="PTHR46401">
    <property type="entry name" value="GLYCOSYLTRANSFERASE WBBK-RELATED"/>
    <property type="match status" value="1"/>
</dbReference>
<dbReference type="RefSeq" id="WP_018472442.1">
    <property type="nucleotide sequence ID" value="NZ_BMWX01000002.1"/>
</dbReference>
<dbReference type="GO" id="GO:0016757">
    <property type="term" value="F:glycosyltransferase activity"/>
    <property type="evidence" value="ECO:0007669"/>
    <property type="project" value="InterPro"/>
</dbReference>
<dbReference type="Proteomes" id="UP000619457">
    <property type="component" value="Unassembled WGS sequence"/>
</dbReference>
<feature type="domain" description="Glycosyl transferase family 1" evidence="2">
    <location>
        <begin position="189"/>
        <end position="350"/>
    </location>
</feature>
<proteinExistence type="predicted"/>
<dbReference type="PANTHER" id="PTHR46401:SF2">
    <property type="entry name" value="GLYCOSYLTRANSFERASE WBBK-RELATED"/>
    <property type="match status" value="1"/>
</dbReference>
<evidence type="ECO:0000259" key="2">
    <source>
        <dbReference type="Pfam" id="PF00534"/>
    </source>
</evidence>
<reference evidence="3" key="1">
    <citation type="journal article" date="2014" name="Int. J. Syst. Evol. Microbiol.">
        <title>Complete genome sequence of Corynebacterium casei LMG S-19264T (=DSM 44701T), isolated from a smear-ripened cheese.</title>
        <authorList>
            <consortium name="US DOE Joint Genome Institute (JGI-PGF)"/>
            <person name="Walter F."/>
            <person name="Albersmeier A."/>
            <person name="Kalinowski J."/>
            <person name="Ruckert C."/>
        </authorList>
    </citation>
    <scope>NUCLEOTIDE SEQUENCE</scope>
    <source>
        <strain evidence="3">KCTC 12368</strain>
    </source>
</reference>
<gene>
    <name evidence="3" type="ORF">GCM10007049_10370</name>
</gene>
<protein>
    <submittedName>
        <fullName evidence="3">Glycosyl transferase</fullName>
    </submittedName>
</protein>
<dbReference type="AlphaFoldDB" id="A0A918UM00"/>
<evidence type="ECO:0000313" key="4">
    <source>
        <dbReference type="Proteomes" id="UP000619457"/>
    </source>
</evidence>
<dbReference type="EMBL" id="BMWX01000002">
    <property type="protein sequence ID" value="GGZ19758.1"/>
    <property type="molecule type" value="Genomic_DNA"/>
</dbReference>
<name>A0A918UM00_9BACT</name>
<dbReference type="SUPFAM" id="SSF53756">
    <property type="entry name" value="UDP-Glycosyltransferase/glycogen phosphorylase"/>
    <property type="match status" value="1"/>
</dbReference>
<dbReference type="CDD" id="cd03809">
    <property type="entry name" value="GT4_MtfB-like"/>
    <property type="match status" value="1"/>
</dbReference>
<dbReference type="Gene3D" id="3.40.50.2000">
    <property type="entry name" value="Glycogen Phosphorylase B"/>
    <property type="match status" value="1"/>
</dbReference>
<evidence type="ECO:0000313" key="3">
    <source>
        <dbReference type="EMBL" id="GGZ19758.1"/>
    </source>
</evidence>
<keyword evidence="1 3" id="KW-0808">Transferase</keyword>
<sequence>MKKKILIDIFYLHIAQTGIKTYTESLLEAISQREVREEYEYIISPNHASIKTSTFFKGKTPKWKNLLFQLFYFIRKAIVLPILTYWYKSDIVLSPDILSPLWARGRKVSVLHDAFFWENPSHYNSLWRKYFLNALAFSLRRNASVVTITNYSRKQIEKYLNLPKLSIEVVYPATNLLAVPTVTTRKMLSKPYFLHVGVMEKRKNLLTLIKAFKQFLEGQNSNFCLVLVGQRGPRKDMDDYDAIIAEIKSSNLEDKVILPGYVSREELDSYYRHAFGYIFPSLNEGFGMPVLEAFSYQLPVIISRQGALMEVGDEAVLCPKTNKAADFAFEMKKIESDPVLRGELVKKGNNRLKYFGDGKRFLKDLEIYFEKL</sequence>
<evidence type="ECO:0000256" key="1">
    <source>
        <dbReference type="ARBA" id="ARBA00022679"/>
    </source>
</evidence>